<reference evidence="2 3" key="1">
    <citation type="submission" date="2019-11" db="EMBL/GenBank/DDBJ databases">
        <authorList>
            <person name="Jiang L.-Q."/>
        </authorList>
    </citation>
    <scope>NUCLEOTIDE SEQUENCE [LARGE SCALE GENOMIC DNA]</scope>
    <source>
        <strain evidence="2 3">YIM 132087</strain>
    </source>
</reference>
<accession>A0A7K1FN31</accession>
<name>A0A7K1FN31_9ACTN</name>
<dbReference type="GO" id="GO:0044877">
    <property type="term" value="F:protein-containing complex binding"/>
    <property type="evidence" value="ECO:0007669"/>
    <property type="project" value="TreeGrafter"/>
</dbReference>
<dbReference type="SUPFAM" id="SSF51735">
    <property type="entry name" value="NAD(P)-binding Rossmann-fold domains"/>
    <property type="match status" value="1"/>
</dbReference>
<dbReference type="AlphaFoldDB" id="A0A7K1FN31"/>
<protein>
    <submittedName>
        <fullName evidence="2">NAD(P)H-binding protein</fullName>
    </submittedName>
</protein>
<dbReference type="Proteomes" id="UP000460221">
    <property type="component" value="Unassembled WGS sequence"/>
</dbReference>
<dbReference type="RefSeq" id="WP_154768763.1">
    <property type="nucleotide sequence ID" value="NZ_WLYK01000005.1"/>
</dbReference>
<evidence type="ECO:0000259" key="1">
    <source>
        <dbReference type="Pfam" id="PF13460"/>
    </source>
</evidence>
<dbReference type="InterPro" id="IPR051207">
    <property type="entry name" value="ComplexI_NDUFA9_subunit"/>
</dbReference>
<evidence type="ECO:0000313" key="2">
    <source>
        <dbReference type="EMBL" id="MTD14729.1"/>
    </source>
</evidence>
<organism evidence="2 3">
    <name type="scientific">Nakamurella alba</name>
    <dbReference type="NCBI Taxonomy" id="2665158"/>
    <lineage>
        <taxon>Bacteria</taxon>
        <taxon>Bacillati</taxon>
        <taxon>Actinomycetota</taxon>
        <taxon>Actinomycetes</taxon>
        <taxon>Nakamurellales</taxon>
        <taxon>Nakamurellaceae</taxon>
        <taxon>Nakamurella</taxon>
    </lineage>
</organism>
<dbReference type="EMBL" id="WLYK01000005">
    <property type="protein sequence ID" value="MTD14729.1"/>
    <property type="molecule type" value="Genomic_DNA"/>
</dbReference>
<gene>
    <name evidence="2" type="ORF">GIS00_12335</name>
</gene>
<dbReference type="Gene3D" id="3.40.50.720">
    <property type="entry name" value="NAD(P)-binding Rossmann-like Domain"/>
    <property type="match status" value="1"/>
</dbReference>
<dbReference type="PANTHER" id="PTHR12126:SF11">
    <property type="entry name" value="NADH DEHYDROGENASE [UBIQUINONE] 1 ALPHA SUBCOMPLEX SUBUNIT 9, MITOCHONDRIAL"/>
    <property type="match status" value="1"/>
</dbReference>
<dbReference type="Pfam" id="PF13460">
    <property type="entry name" value="NAD_binding_10"/>
    <property type="match status" value="1"/>
</dbReference>
<proteinExistence type="predicted"/>
<dbReference type="InterPro" id="IPR036291">
    <property type="entry name" value="NAD(P)-bd_dom_sf"/>
</dbReference>
<feature type="domain" description="NAD(P)-binding" evidence="1">
    <location>
        <begin position="7"/>
        <end position="174"/>
    </location>
</feature>
<evidence type="ECO:0000313" key="3">
    <source>
        <dbReference type="Proteomes" id="UP000460221"/>
    </source>
</evidence>
<keyword evidence="3" id="KW-1185">Reference proteome</keyword>
<dbReference type="InterPro" id="IPR016040">
    <property type="entry name" value="NAD(P)-bd_dom"/>
</dbReference>
<comment type="caution">
    <text evidence="2">The sequence shown here is derived from an EMBL/GenBank/DDBJ whole genome shotgun (WGS) entry which is preliminary data.</text>
</comment>
<dbReference type="PANTHER" id="PTHR12126">
    <property type="entry name" value="NADH-UBIQUINONE OXIDOREDUCTASE 39 KDA SUBUNIT-RELATED"/>
    <property type="match status" value="1"/>
</dbReference>
<sequence length="252" mass="26704">MRIAVAGGNGAVGTHVVEVLHEQGHEAVVLSRHAGIDLTSDDASAATRLAEQLAGTDAVVDVLSVQTRSAKGSETFFRTTTSHLLAAEQAAGVGHHVALSIVGVGQAPYGYYAGKVTQEKLVEAGPVPWTILRATQFHEFATQIYGQITVGPLMLIPAMRSQPVAAREVAQRLVELAIGAPAGRVPDLGGPREERMVDMVRRYARTQHRRGPILQVPLPGGLGKAMRDGTLVPHGPTDHGVQTYQEWLAALG</sequence>